<dbReference type="Proteomes" id="UP000187261">
    <property type="component" value="Unassembled WGS sequence"/>
</dbReference>
<keyword evidence="3" id="KW-1185">Reference proteome</keyword>
<feature type="transmembrane region" description="Helical" evidence="1">
    <location>
        <begin position="56"/>
        <end position="74"/>
    </location>
</feature>
<dbReference type="RefSeq" id="WP_076781801.1">
    <property type="nucleotide sequence ID" value="NZ_FTPU01000003.1"/>
</dbReference>
<protein>
    <submittedName>
        <fullName evidence="2">Uncharacterized protein</fullName>
    </submittedName>
</protein>
<accession>A0A1U7PQ42</accession>
<keyword evidence="1" id="KW-1133">Transmembrane helix</keyword>
<gene>
    <name evidence="2" type="ORF">SAMN05660493_00371</name>
</gene>
<organism evidence="2 3">
    <name type="scientific">Epilithonimonas bovis DSM 19482</name>
    <dbReference type="NCBI Taxonomy" id="1121284"/>
    <lineage>
        <taxon>Bacteria</taxon>
        <taxon>Pseudomonadati</taxon>
        <taxon>Bacteroidota</taxon>
        <taxon>Flavobacteriia</taxon>
        <taxon>Flavobacteriales</taxon>
        <taxon>Weeksellaceae</taxon>
        <taxon>Chryseobacterium group</taxon>
        <taxon>Epilithonimonas</taxon>
    </lineage>
</organism>
<proteinExistence type="predicted"/>
<evidence type="ECO:0000313" key="2">
    <source>
        <dbReference type="EMBL" id="SIT95716.1"/>
    </source>
</evidence>
<dbReference type="AlphaFoldDB" id="A0A1U7PQ42"/>
<feature type="transmembrane region" description="Helical" evidence="1">
    <location>
        <begin position="7"/>
        <end position="29"/>
    </location>
</feature>
<dbReference type="OrthoDB" id="1264190at2"/>
<reference evidence="3" key="1">
    <citation type="submission" date="2016-10" db="EMBL/GenBank/DDBJ databases">
        <authorList>
            <person name="Varghese N."/>
            <person name="Submissions S."/>
        </authorList>
    </citation>
    <scope>NUCLEOTIDE SEQUENCE [LARGE SCALE GENOMIC DNA]</scope>
    <source>
        <strain evidence="3">DSM 19482</strain>
    </source>
</reference>
<keyword evidence="1" id="KW-0812">Transmembrane</keyword>
<sequence>MRRAVYHAIISILILVILVSVIGVLSTYVSLKYETGNPKDCISVVTGRDLCLWMKTQKIIIIACLIVVTGMVSFRNKLLKS</sequence>
<dbReference type="EMBL" id="FTPU01000003">
    <property type="protein sequence ID" value="SIT95716.1"/>
    <property type="molecule type" value="Genomic_DNA"/>
</dbReference>
<name>A0A1U7PQ42_9FLAO</name>
<dbReference type="STRING" id="1121284.SAMN05660493_00371"/>
<evidence type="ECO:0000256" key="1">
    <source>
        <dbReference type="SAM" id="Phobius"/>
    </source>
</evidence>
<evidence type="ECO:0000313" key="3">
    <source>
        <dbReference type="Proteomes" id="UP000187261"/>
    </source>
</evidence>
<keyword evidence="1" id="KW-0472">Membrane</keyword>